<reference evidence="7 8" key="1">
    <citation type="submission" date="2016-09" db="EMBL/GenBank/DDBJ databases">
        <authorList>
            <person name="Capua I."/>
            <person name="De Benedictis P."/>
            <person name="Joannis T."/>
            <person name="Lombin L.H."/>
            <person name="Cattoli G."/>
        </authorList>
    </citation>
    <scope>NUCLEOTIDE SEQUENCE [LARGE SCALE GENOMIC DNA]</scope>
    <source>
        <strain evidence="7 8">GB001</strain>
    </source>
</reference>
<dbReference type="OrthoDB" id="6522787at2"/>
<gene>
    <name evidence="7" type="ORF">BN1044_00532</name>
</gene>
<evidence type="ECO:0000256" key="1">
    <source>
        <dbReference type="ARBA" id="ARBA00004561"/>
    </source>
</evidence>
<dbReference type="InterPro" id="IPR036937">
    <property type="entry name" value="Adhesion_dom_fimbrial_sf"/>
</dbReference>
<dbReference type="InterPro" id="IPR000259">
    <property type="entry name" value="Adhesion_dom_fimbrial"/>
</dbReference>
<dbReference type="Proteomes" id="UP000094844">
    <property type="component" value="Unassembled WGS sequence"/>
</dbReference>
<dbReference type="AlphaFoldDB" id="A0A1C6YWA4"/>
<evidence type="ECO:0000256" key="5">
    <source>
        <dbReference type="SAM" id="SignalP"/>
    </source>
</evidence>
<dbReference type="RefSeq" id="WP_072307437.1">
    <property type="nucleotide sequence ID" value="NZ_FMIQ01000006.1"/>
</dbReference>
<evidence type="ECO:0000256" key="2">
    <source>
        <dbReference type="ARBA" id="ARBA00006671"/>
    </source>
</evidence>
<protein>
    <submittedName>
        <fullName evidence="7">Major type 1 subunit fimbrin (Pilin)</fullName>
    </submittedName>
</protein>
<dbReference type="PANTHER" id="PTHR33420">
    <property type="entry name" value="FIMBRIAL SUBUNIT ELFA-RELATED"/>
    <property type="match status" value="1"/>
</dbReference>
<dbReference type="EMBL" id="FMIQ01000006">
    <property type="protein sequence ID" value="SCM51079.1"/>
    <property type="molecule type" value="Genomic_DNA"/>
</dbReference>
<dbReference type="GO" id="GO:0009289">
    <property type="term" value="C:pilus"/>
    <property type="evidence" value="ECO:0007669"/>
    <property type="project" value="UniProtKB-SubCell"/>
</dbReference>
<name>A0A1C6YWA4_HAFAL</name>
<evidence type="ECO:0000313" key="8">
    <source>
        <dbReference type="Proteomes" id="UP000094844"/>
    </source>
</evidence>
<keyword evidence="4" id="KW-0281">Fimbrium</keyword>
<keyword evidence="3 5" id="KW-0732">Signal</keyword>
<feature type="domain" description="Fimbrial-type adhesion" evidence="6">
    <location>
        <begin position="29"/>
        <end position="186"/>
    </location>
</feature>
<dbReference type="Pfam" id="PF00419">
    <property type="entry name" value="Fimbrial"/>
    <property type="match status" value="1"/>
</dbReference>
<sequence length="186" mass="18518">MSTNKTALLIALSLASAASTSAMAADGKINFTGKITDAPCTVSIPSQNRDVTLGNVPSSQMATAGAKSESKQFQVDLLNCSATVKSASITFGGSVATPSGAGVADPTLFAVNSPDGSATGTTASNVGIEISDSAGAMLSPNKASAAMTLTPKAASQSLYFNARYKSLGTATTGDANATTDFTIAYQ</sequence>
<evidence type="ECO:0000256" key="3">
    <source>
        <dbReference type="ARBA" id="ARBA00022729"/>
    </source>
</evidence>
<feature type="signal peptide" evidence="5">
    <location>
        <begin position="1"/>
        <end position="24"/>
    </location>
</feature>
<evidence type="ECO:0000313" key="7">
    <source>
        <dbReference type="EMBL" id="SCM51079.1"/>
    </source>
</evidence>
<dbReference type="PANTHER" id="PTHR33420:SF12">
    <property type="entry name" value="FIMBRIN-LIKE PROTEIN FIMI-RELATED"/>
    <property type="match status" value="1"/>
</dbReference>
<accession>A0A1C6YWA4</accession>
<comment type="similarity">
    <text evidence="2">Belongs to the fimbrial protein family.</text>
</comment>
<dbReference type="InterPro" id="IPR050263">
    <property type="entry name" value="Bact_Fimbrial_Adh_Pro"/>
</dbReference>
<proteinExistence type="inferred from homology"/>
<evidence type="ECO:0000259" key="6">
    <source>
        <dbReference type="Pfam" id="PF00419"/>
    </source>
</evidence>
<dbReference type="GO" id="GO:0043709">
    <property type="term" value="P:cell adhesion involved in single-species biofilm formation"/>
    <property type="evidence" value="ECO:0007669"/>
    <property type="project" value="TreeGrafter"/>
</dbReference>
<comment type="subcellular location">
    <subcellularLocation>
        <location evidence="1">Fimbrium</location>
    </subcellularLocation>
</comment>
<dbReference type="SUPFAM" id="SSF49401">
    <property type="entry name" value="Bacterial adhesins"/>
    <property type="match status" value="1"/>
</dbReference>
<organism evidence="7 8">
    <name type="scientific">Hafnia alvei</name>
    <dbReference type="NCBI Taxonomy" id="569"/>
    <lineage>
        <taxon>Bacteria</taxon>
        <taxon>Pseudomonadati</taxon>
        <taxon>Pseudomonadota</taxon>
        <taxon>Gammaproteobacteria</taxon>
        <taxon>Enterobacterales</taxon>
        <taxon>Hafniaceae</taxon>
        <taxon>Hafnia</taxon>
    </lineage>
</organism>
<dbReference type="Gene3D" id="2.60.40.1090">
    <property type="entry name" value="Fimbrial-type adhesion domain"/>
    <property type="match status" value="1"/>
</dbReference>
<dbReference type="InterPro" id="IPR008966">
    <property type="entry name" value="Adhesion_dom_sf"/>
</dbReference>
<evidence type="ECO:0000256" key="4">
    <source>
        <dbReference type="ARBA" id="ARBA00023263"/>
    </source>
</evidence>
<feature type="chain" id="PRO_5008751731" evidence="5">
    <location>
        <begin position="25"/>
        <end position="186"/>
    </location>
</feature>